<evidence type="ECO:0000313" key="2">
    <source>
        <dbReference type="Proteomes" id="UP001432322"/>
    </source>
</evidence>
<accession>A0AAV5WZG8</accession>
<reference evidence="1" key="1">
    <citation type="submission" date="2023-10" db="EMBL/GenBank/DDBJ databases">
        <title>Genome assembly of Pristionchus species.</title>
        <authorList>
            <person name="Yoshida K."/>
            <person name="Sommer R.J."/>
        </authorList>
    </citation>
    <scope>NUCLEOTIDE SEQUENCE</scope>
    <source>
        <strain evidence="1">RS5133</strain>
    </source>
</reference>
<evidence type="ECO:0000313" key="1">
    <source>
        <dbReference type="EMBL" id="GMT36561.1"/>
    </source>
</evidence>
<gene>
    <name evidence="1" type="ORF">PFISCL1PPCAC_27858</name>
</gene>
<sequence>LFAMALDKQGKLNFIADALAKAKVLASTDAAANSTAQVLGFIERVAQAEGKYLLMSIDLSNVESATRILKKIDKKEDKDGLRGLLHAVNEAFVYLVEYFCATEP</sequence>
<feature type="non-terminal residue" evidence="1">
    <location>
        <position position="1"/>
    </location>
</feature>
<dbReference type="AlphaFoldDB" id="A0AAV5WZG8"/>
<protein>
    <submittedName>
        <fullName evidence="1">Uncharacterized protein</fullName>
    </submittedName>
</protein>
<feature type="non-terminal residue" evidence="1">
    <location>
        <position position="104"/>
    </location>
</feature>
<comment type="caution">
    <text evidence="1">The sequence shown here is derived from an EMBL/GenBank/DDBJ whole genome shotgun (WGS) entry which is preliminary data.</text>
</comment>
<dbReference type="EMBL" id="BTSY01000007">
    <property type="protein sequence ID" value="GMT36561.1"/>
    <property type="molecule type" value="Genomic_DNA"/>
</dbReference>
<name>A0AAV5WZG8_9BILA</name>
<keyword evidence="2" id="KW-1185">Reference proteome</keyword>
<organism evidence="1 2">
    <name type="scientific">Pristionchus fissidentatus</name>
    <dbReference type="NCBI Taxonomy" id="1538716"/>
    <lineage>
        <taxon>Eukaryota</taxon>
        <taxon>Metazoa</taxon>
        <taxon>Ecdysozoa</taxon>
        <taxon>Nematoda</taxon>
        <taxon>Chromadorea</taxon>
        <taxon>Rhabditida</taxon>
        <taxon>Rhabditina</taxon>
        <taxon>Diplogasteromorpha</taxon>
        <taxon>Diplogasteroidea</taxon>
        <taxon>Neodiplogasteridae</taxon>
        <taxon>Pristionchus</taxon>
    </lineage>
</organism>
<dbReference type="Proteomes" id="UP001432322">
    <property type="component" value="Unassembled WGS sequence"/>
</dbReference>
<proteinExistence type="predicted"/>